<name>A0A6J7TT51_9ZZZZ</name>
<reference evidence="1" key="1">
    <citation type="submission" date="2020-05" db="EMBL/GenBank/DDBJ databases">
        <authorList>
            <person name="Chiriac C."/>
            <person name="Salcher M."/>
            <person name="Ghai R."/>
            <person name="Kavagutti S V."/>
        </authorList>
    </citation>
    <scope>NUCLEOTIDE SEQUENCE</scope>
</reference>
<protein>
    <submittedName>
        <fullName evidence="1">Unannotated protein</fullName>
    </submittedName>
</protein>
<evidence type="ECO:0000313" key="1">
    <source>
        <dbReference type="EMBL" id="CAB5055896.1"/>
    </source>
</evidence>
<sequence>MKKVSCIVLAGWSAGMLSASKLSQPDSSSGPSSTAKPCSIKKSDTSFLIIEIGCNPPRCARLTGNVISTTSSSRTLRSRSASNRFVATASASATAAFASPINFPKLALSSAESAPKPREASAIGDLSPEWARRAVFSESKSVAFKKAARASSTHVVISEACMGVSLSGATLGSLHICKVIHNNRCRRRKI</sequence>
<dbReference type="EMBL" id="CAFBQN010000021">
    <property type="protein sequence ID" value="CAB5055896.1"/>
    <property type="molecule type" value="Genomic_DNA"/>
</dbReference>
<accession>A0A6J7TT51</accession>
<gene>
    <name evidence="1" type="ORF">UFOPK4319_00478</name>
</gene>
<proteinExistence type="predicted"/>
<dbReference type="AlphaFoldDB" id="A0A6J7TT51"/>
<organism evidence="1">
    <name type="scientific">freshwater metagenome</name>
    <dbReference type="NCBI Taxonomy" id="449393"/>
    <lineage>
        <taxon>unclassified sequences</taxon>
        <taxon>metagenomes</taxon>
        <taxon>ecological metagenomes</taxon>
    </lineage>
</organism>